<name>A0A0F6H763_LEPIR</name>
<proteinExistence type="predicted"/>
<reference evidence="2 3" key="1">
    <citation type="submission" date="2012-09" db="EMBL/GenBank/DDBJ databases">
        <authorList>
            <person name="Harkins D.M."/>
            <person name="Durkin A.S."/>
            <person name="Brinkac L.M."/>
            <person name="Selengut J.D."/>
            <person name="Sanka R."/>
            <person name="DePew J."/>
            <person name="Purushe J."/>
            <person name="Chanthongthip A."/>
            <person name="Lattana O."/>
            <person name="Phetsouvanh R."/>
            <person name="Newton P.N."/>
            <person name="Vinetz J.M."/>
            <person name="Sutton G.G."/>
            <person name="Nelson W.C."/>
            <person name="Fouts D.E."/>
        </authorList>
    </citation>
    <scope>NUCLEOTIDE SEQUENCE [LARGE SCALE GENOMIC DNA]</scope>
    <source>
        <strain evidence="2 3">UI 12621</strain>
    </source>
</reference>
<comment type="caution">
    <text evidence="2">The sequence shown here is derived from an EMBL/GenBank/DDBJ whole genome shotgun (WGS) entry which is preliminary data.</text>
</comment>
<protein>
    <submittedName>
        <fullName evidence="2">Uncharacterized protein</fullName>
    </submittedName>
</protein>
<organism evidence="2 3">
    <name type="scientific">Leptospira interrogans str. UI 12621</name>
    <dbReference type="NCBI Taxonomy" id="1049937"/>
    <lineage>
        <taxon>Bacteria</taxon>
        <taxon>Pseudomonadati</taxon>
        <taxon>Spirochaetota</taxon>
        <taxon>Spirochaetia</taxon>
        <taxon>Leptospirales</taxon>
        <taxon>Leptospiraceae</taxon>
        <taxon>Leptospira</taxon>
    </lineage>
</organism>
<dbReference type="EMBL" id="AHNQ02000034">
    <property type="protein sequence ID" value="EKO24071.1"/>
    <property type="molecule type" value="Genomic_DNA"/>
</dbReference>
<accession>A0A0F6H763</accession>
<evidence type="ECO:0000313" key="2">
    <source>
        <dbReference type="EMBL" id="EKO24071.1"/>
    </source>
</evidence>
<keyword evidence="1" id="KW-1133">Transmembrane helix</keyword>
<evidence type="ECO:0000256" key="1">
    <source>
        <dbReference type="SAM" id="Phobius"/>
    </source>
</evidence>
<feature type="transmembrane region" description="Helical" evidence="1">
    <location>
        <begin position="12"/>
        <end position="36"/>
    </location>
</feature>
<evidence type="ECO:0000313" key="3">
    <source>
        <dbReference type="Proteomes" id="UP000006324"/>
    </source>
</evidence>
<keyword evidence="1" id="KW-0812">Transmembrane</keyword>
<dbReference type="AlphaFoldDB" id="A0A0F6H763"/>
<gene>
    <name evidence="2" type="ORF">LEP1GSC104_2454</name>
</gene>
<dbReference type="Proteomes" id="UP000006324">
    <property type="component" value="Unassembled WGS sequence"/>
</dbReference>
<keyword evidence="1" id="KW-0472">Membrane</keyword>
<sequence length="38" mass="4628">MLMLSFKVFLKIIRIYLDNTLFLFKMPILIVLIHFLDN</sequence>